<feature type="transmembrane region" description="Helical" evidence="6">
    <location>
        <begin position="258"/>
        <end position="280"/>
    </location>
</feature>
<feature type="transmembrane region" description="Helical" evidence="6">
    <location>
        <begin position="331"/>
        <end position="348"/>
    </location>
</feature>
<evidence type="ECO:0000256" key="3">
    <source>
        <dbReference type="ARBA" id="ARBA00022692"/>
    </source>
</evidence>
<keyword evidence="3 6" id="KW-0812">Transmembrane</keyword>
<protein>
    <submittedName>
        <fullName evidence="8">Sodium:proton exchanger</fullName>
    </submittedName>
</protein>
<comment type="caution">
    <text evidence="8">The sequence shown here is derived from an EMBL/GenBank/DDBJ whole genome shotgun (WGS) entry which is preliminary data.</text>
</comment>
<dbReference type="RefSeq" id="WP_151574800.1">
    <property type="nucleotide sequence ID" value="NZ_WBOT01000004.1"/>
</dbReference>
<dbReference type="GO" id="GO:0005886">
    <property type="term" value="C:plasma membrane"/>
    <property type="evidence" value="ECO:0007669"/>
    <property type="project" value="UniProtKB-SubCell"/>
</dbReference>
<comment type="subcellular location">
    <subcellularLocation>
        <location evidence="1">Cell membrane</location>
        <topology evidence="1">Multi-pass membrane protein</topology>
    </subcellularLocation>
</comment>
<accession>A0A7V7UX36</accession>
<dbReference type="OrthoDB" id="9762978at2"/>
<feature type="transmembrane region" description="Helical" evidence="6">
    <location>
        <begin position="53"/>
        <end position="76"/>
    </location>
</feature>
<evidence type="ECO:0000256" key="4">
    <source>
        <dbReference type="ARBA" id="ARBA00022989"/>
    </source>
</evidence>
<evidence type="ECO:0000313" key="9">
    <source>
        <dbReference type="Proteomes" id="UP000441354"/>
    </source>
</evidence>
<evidence type="ECO:0000256" key="5">
    <source>
        <dbReference type="ARBA" id="ARBA00023136"/>
    </source>
</evidence>
<feature type="transmembrane region" description="Helical" evidence="6">
    <location>
        <begin position="464"/>
        <end position="493"/>
    </location>
</feature>
<proteinExistence type="predicted"/>
<reference evidence="8 9" key="1">
    <citation type="journal article" date="2014" name="Arch. Microbiol.">
        <title>Bacillus mesophilum sp. nov., strain IITR-54T, a novel 4-chlorobiphenyl dechlorinating bacterium.</title>
        <authorList>
            <person name="Manickam N."/>
            <person name="Singh N.K."/>
            <person name="Bajaj A."/>
            <person name="Kumar R.M."/>
            <person name="Kaur G."/>
            <person name="Kaur N."/>
            <person name="Bala M."/>
            <person name="Kumar A."/>
            <person name="Mayilraj S."/>
        </authorList>
    </citation>
    <scope>NUCLEOTIDE SEQUENCE [LARGE SCALE GENOMIC DNA]</scope>
    <source>
        <strain evidence="8 9">IITR-54</strain>
    </source>
</reference>
<keyword evidence="5 6" id="KW-0472">Membrane</keyword>
<feature type="transmembrane region" description="Helical" evidence="6">
    <location>
        <begin position="12"/>
        <end position="41"/>
    </location>
</feature>
<feature type="transmembrane region" description="Helical" evidence="6">
    <location>
        <begin position="153"/>
        <end position="174"/>
    </location>
</feature>
<feature type="transmembrane region" description="Helical" evidence="6">
    <location>
        <begin position="292"/>
        <end position="311"/>
    </location>
</feature>
<dbReference type="PANTHER" id="PTHR43478:SF1">
    <property type="entry name" value="NA+_H+ ANTIPORTER NHAC-LIKE C-TERMINAL DOMAIN-CONTAINING PROTEIN"/>
    <property type="match status" value="1"/>
</dbReference>
<keyword evidence="4 6" id="KW-1133">Transmembrane helix</keyword>
<keyword evidence="9" id="KW-1185">Reference proteome</keyword>
<evidence type="ECO:0000313" key="8">
    <source>
        <dbReference type="EMBL" id="KAB2331941.1"/>
    </source>
</evidence>
<dbReference type="AlphaFoldDB" id="A0A7V7UX36"/>
<organism evidence="8 9">
    <name type="scientific">Bacillus mesophilum</name>
    <dbReference type="NCBI Taxonomy" id="1071718"/>
    <lineage>
        <taxon>Bacteria</taxon>
        <taxon>Bacillati</taxon>
        <taxon>Bacillota</taxon>
        <taxon>Bacilli</taxon>
        <taxon>Bacillales</taxon>
        <taxon>Bacillaceae</taxon>
        <taxon>Bacillus</taxon>
    </lineage>
</organism>
<dbReference type="PANTHER" id="PTHR43478">
    <property type="entry name" value="NA+/H+ ANTIPORTER-RELATED"/>
    <property type="match status" value="1"/>
</dbReference>
<dbReference type="Pfam" id="PF03553">
    <property type="entry name" value="Na_H_antiporter"/>
    <property type="match status" value="1"/>
</dbReference>
<dbReference type="InterPro" id="IPR018461">
    <property type="entry name" value="Na/H_Antiport_NhaC-like_C"/>
</dbReference>
<sequence>MEHMGWISILPPIIAIILAIITKNVVVSLFSGAFIGVLILVGGNPLEATTVTIGNYFFTLAADGYNAAIIVLLFFIGGFVGLMEKSGGGAALAGNTIKFINTKAKAQISAWFGGIIIFFSDLGTPLIVGPVFEKIFDKAKISREKLAWIIDSTSSPVAVLIPFIGWGVYIMGLIQKEYEALNITTSEFTTLVQVIPFQFYAILAVALVPLIALTKLDFGPMAKAERRVQTSGELYWPASKPLRRAENAEEGTEHRHAILIWLPLLVLFVTLFALLISYGFPFEPVAGNDFRVALTTAYLFAAITIIILMLVYKLKKFSDIFNIYTTGMQKMVYVAVTLILAWSLGQVMKEMGTANFIVEAMNGNVPAFIIPAILFLVGVLMSLASGSSWGTYAIMLPIAIPMAVTLDAHLLVCIGAVLSGGIMGDHSSPISDTTILSSTGAGADHIDHVKTQLPYALLNASIAFVGYIVAGITGSALTLVLVFALLILSIFVLSKIHRKKYEQSEGIGI</sequence>
<evidence type="ECO:0000256" key="1">
    <source>
        <dbReference type="ARBA" id="ARBA00004651"/>
    </source>
</evidence>
<feature type="transmembrane region" description="Helical" evidence="6">
    <location>
        <begin position="368"/>
        <end position="386"/>
    </location>
</feature>
<dbReference type="EMBL" id="WBOT01000004">
    <property type="protein sequence ID" value="KAB2331941.1"/>
    <property type="molecule type" value="Genomic_DNA"/>
</dbReference>
<evidence type="ECO:0000259" key="7">
    <source>
        <dbReference type="Pfam" id="PF03553"/>
    </source>
</evidence>
<feature type="domain" description="Na+/H+ antiporter NhaC-like C-terminal" evidence="7">
    <location>
        <begin position="157"/>
        <end position="472"/>
    </location>
</feature>
<gene>
    <name evidence="8" type="ORF">F7732_14870</name>
</gene>
<dbReference type="Proteomes" id="UP000441354">
    <property type="component" value="Unassembled WGS sequence"/>
</dbReference>
<evidence type="ECO:0000256" key="2">
    <source>
        <dbReference type="ARBA" id="ARBA00022475"/>
    </source>
</evidence>
<feature type="transmembrane region" description="Helical" evidence="6">
    <location>
        <begin position="108"/>
        <end position="132"/>
    </location>
</feature>
<name>A0A7V7UX36_9BACI</name>
<feature type="transmembrane region" description="Helical" evidence="6">
    <location>
        <begin position="398"/>
        <end position="422"/>
    </location>
</feature>
<evidence type="ECO:0000256" key="6">
    <source>
        <dbReference type="SAM" id="Phobius"/>
    </source>
</evidence>
<keyword evidence="2" id="KW-1003">Cell membrane</keyword>
<feature type="transmembrane region" description="Helical" evidence="6">
    <location>
        <begin position="194"/>
        <end position="213"/>
    </location>
</feature>